<evidence type="ECO:0000256" key="1">
    <source>
        <dbReference type="ARBA" id="ARBA00004651"/>
    </source>
</evidence>
<evidence type="ECO:0000256" key="2">
    <source>
        <dbReference type="ARBA" id="ARBA00007069"/>
    </source>
</evidence>
<evidence type="ECO:0000256" key="7">
    <source>
        <dbReference type="ARBA" id="ARBA00023136"/>
    </source>
</evidence>
<evidence type="ECO:0000256" key="8">
    <source>
        <dbReference type="SAM" id="Phobius"/>
    </source>
</evidence>
<comment type="similarity">
    <text evidence="2">Belongs to the binding-protein-dependent transport system permease family. CysTW subfamily.</text>
</comment>
<comment type="caution">
    <text evidence="10">The sequence shown here is derived from an EMBL/GenBank/DDBJ whole genome shotgun (WGS) entry which is preliminary data.</text>
</comment>
<dbReference type="GO" id="GO:0055085">
    <property type="term" value="P:transmembrane transport"/>
    <property type="evidence" value="ECO:0007669"/>
    <property type="project" value="InterPro"/>
</dbReference>
<evidence type="ECO:0000256" key="6">
    <source>
        <dbReference type="ARBA" id="ARBA00022989"/>
    </source>
</evidence>
<evidence type="ECO:0000256" key="4">
    <source>
        <dbReference type="ARBA" id="ARBA00022475"/>
    </source>
</evidence>
<feature type="transmembrane region" description="Helical" evidence="8">
    <location>
        <begin position="237"/>
        <end position="256"/>
    </location>
</feature>
<dbReference type="PANTHER" id="PTHR42929:SF1">
    <property type="entry name" value="INNER MEMBRANE ABC TRANSPORTER PERMEASE PROTEIN YDCU-RELATED"/>
    <property type="match status" value="1"/>
</dbReference>
<dbReference type="AlphaFoldDB" id="A0A2T3NEM1"/>
<evidence type="ECO:0000256" key="5">
    <source>
        <dbReference type="ARBA" id="ARBA00022692"/>
    </source>
</evidence>
<dbReference type="EMBL" id="PYMB01000004">
    <property type="protein sequence ID" value="PSW12821.1"/>
    <property type="molecule type" value="Genomic_DNA"/>
</dbReference>
<keyword evidence="7 8" id="KW-0472">Membrane</keyword>
<dbReference type="CDD" id="cd06261">
    <property type="entry name" value="TM_PBP2"/>
    <property type="match status" value="1"/>
</dbReference>
<keyword evidence="6 8" id="KW-1133">Transmembrane helix</keyword>
<dbReference type="PROSITE" id="PS50928">
    <property type="entry name" value="ABC_TM1"/>
    <property type="match status" value="1"/>
</dbReference>
<dbReference type="InterPro" id="IPR000515">
    <property type="entry name" value="MetI-like"/>
</dbReference>
<dbReference type="GO" id="GO:0005886">
    <property type="term" value="C:plasma membrane"/>
    <property type="evidence" value="ECO:0007669"/>
    <property type="project" value="UniProtKB-SubCell"/>
</dbReference>
<proteinExistence type="inferred from homology"/>
<reference evidence="10 11" key="1">
    <citation type="submission" date="2018-03" db="EMBL/GenBank/DDBJ databases">
        <title>Whole genome sequencing of Histamine producing bacteria.</title>
        <authorList>
            <person name="Butler K."/>
        </authorList>
    </citation>
    <scope>NUCLEOTIDE SEQUENCE [LARGE SCALE GENOMIC DNA]</scope>
    <source>
        <strain evidence="10 11">DSM 19138</strain>
    </source>
</reference>
<dbReference type="SUPFAM" id="SSF161098">
    <property type="entry name" value="MetI-like"/>
    <property type="match status" value="1"/>
</dbReference>
<evidence type="ECO:0000313" key="10">
    <source>
        <dbReference type="EMBL" id="PSW12821.1"/>
    </source>
</evidence>
<dbReference type="InterPro" id="IPR035906">
    <property type="entry name" value="MetI-like_sf"/>
</dbReference>
<evidence type="ECO:0000313" key="11">
    <source>
        <dbReference type="Proteomes" id="UP000241346"/>
    </source>
</evidence>
<evidence type="ECO:0000259" key="9">
    <source>
        <dbReference type="PROSITE" id="PS50928"/>
    </source>
</evidence>
<feature type="transmembrane region" description="Helical" evidence="8">
    <location>
        <begin position="191"/>
        <end position="212"/>
    </location>
</feature>
<feature type="transmembrane region" description="Helical" evidence="8">
    <location>
        <begin position="88"/>
        <end position="108"/>
    </location>
</feature>
<gene>
    <name evidence="10" type="ORF">C9J01_13320</name>
</gene>
<feature type="domain" description="ABC transmembrane type-1" evidence="9">
    <location>
        <begin position="49"/>
        <end position="255"/>
    </location>
</feature>
<evidence type="ECO:0000256" key="3">
    <source>
        <dbReference type="ARBA" id="ARBA00022448"/>
    </source>
</evidence>
<comment type="subcellular location">
    <subcellularLocation>
        <location evidence="1">Cell membrane</location>
        <topology evidence="1">Multi-pass membrane protein</topology>
    </subcellularLocation>
</comment>
<organism evidence="10 11">
    <name type="scientific">Photobacterium rosenbergii</name>
    <dbReference type="NCBI Taxonomy" id="294936"/>
    <lineage>
        <taxon>Bacteria</taxon>
        <taxon>Pseudomonadati</taxon>
        <taxon>Pseudomonadota</taxon>
        <taxon>Gammaproteobacteria</taxon>
        <taxon>Vibrionales</taxon>
        <taxon>Vibrionaceae</taxon>
        <taxon>Photobacterium</taxon>
    </lineage>
</organism>
<dbReference type="Gene3D" id="1.10.3720.10">
    <property type="entry name" value="MetI-like"/>
    <property type="match status" value="1"/>
</dbReference>
<feature type="transmembrane region" description="Helical" evidence="8">
    <location>
        <begin position="51"/>
        <end position="76"/>
    </location>
</feature>
<sequence>MMPAMAILLCFVAYPVFSSFVTSLSDGAGGYSFDTYISLLTDSNVQTNIRYTVSIVLWTVALTILFALILSVYLRFSSSKNAFWIGKIILLPKFVPGVIAVFAFMSVIRNGGGLTRISYQITGERFLPQLLHTDTGIIIMNLWFNIPFATLLLMSALYKISNNQIDSGRDIGLKNLDILFKIVIPHIKNTIYLAATFVFISTMGAFTTPFLMGENAVKMLGVNLFQEFSVYQDYSRAAALSVIIFAISSVVGALYIRIMFNDKKSTFS</sequence>
<feature type="transmembrane region" description="Helical" evidence="8">
    <location>
        <begin position="137"/>
        <end position="158"/>
    </location>
</feature>
<accession>A0A2T3NEM1</accession>
<protein>
    <submittedName>
        <fullName evidence="10">ABC transporter permease</fullName>
    </submittedName>
</protein>
<dbReference type="Proteomes" id="UP000241346">
    <property type="component" value="Unassembled WGS sequence"/>
</dbReference>
<keyword evidence="5 8" id="KW-0812">Transmembrane</keyword>
<dbReference type="PANTHER" id="PTHR42929">
    <property type="entry name" value="INNER MEMBRANE ABC TRANSPORTER PERMEASE PROTEIN YDCU-RELATED-RELATED"/>
    <property type="match status" value="1"/>
</dbReference>
<keyword evidence="3" id="KW-0813">Transport</keyword>
<name>A0A2T3NEM1_9GAMM</name>
<keyword evidence="4" id="KW-1003">Cell membrane</keyword>